<evidence type="ECO:0000256" key="1">
    <source>
        <dbReference type="SAM" id="Phobius"/>
    </source>
</evidence>
<keyword evidence="1" id="KW-0812">Transmembrane</keyword>
<name>A0ABW7YTX2_9ACTN</name>
<keyword evidence="3" id="KW-1185">Reference proteome</keyword>
<comment type="caution">
    <text evidence="2">The sequence shown here is derived from an EMBL/GenBank/DDBJ whole genome shotgun (WGS) entry which is preliminary data.</text>
</comment>
<evidence type="ECO:0000313" key="2">
    <source>
        <dbReference type="EMBL" id="MFI6498708.1"/>
    </source>
</evidence>
<keyword evidence="1" id="KW-1133">Transmembrane helix</keyword>
<dbReference type="EMBL" id="JBITGY010000004">
    <property type="protein sequence ID" value="MFI6498708.1"/>
    <property type="molecule type" value="Genomic_DNA"/>
</dbReference>
<sequence>MTRTAKTPAAPAALAPVDIELPLWPAAVTARRRWEAFRGVVGRLATLAGATAAAAGLFTPDLMGPALLADAVLTLGGLASLRLWKPDGQQKVVASVLYAGPGVSLAALLIAEQMLPGIHPAEAGALAAWTAGTWVLRPAGVARTMLTRPRPAAAPVEPATVAQVVCDHPAARWWAQHAAGDGGAAPDTVLDDVQRTGERSIRAVIRATVAGQPVPDIPIRRLSALMDVPEDEIAIDPVPGRGAGVRRLTVGAPEEDAEDLSTVWTKTIAPAAMPGAVLTGVRVGDPAAGGPVTTIPATTEEDA</sequence>
<reference evidence="2 3" key="1">
    <citation type="submission" date="2024-10" db="EMBL/GenBank/DDBJ databases">
        <title>The Natural Products Discovery Center: Release of the First 8490 Sequenced Strains for Exploring Actinobacteria Biosynthetic Diversity.</title>
        <authorList>
            <person name="Kalkreuter E."/>
            <person name="Kautsar S.A."/>
            <person name="Yang D."/>
            <person name="Bader C.D."/>
            <person name="Teijaro C.N."/>
            <person name="Fluegel L."/>
            <person name="Davis C.M."/>
            <person name="Simpson J.R."/>
            <person name="Lauterbach L."/>
            <person name="Steele A.D."/>
            <person name="Gui C."/>
            <person name="Meng S."/>
            <person name="Li G."/>
            <person name="Viehrig K."/>
            <person name="Ye F."/>
            <person name="Su P."/>
            <person name="Kiefer A.F."/>
            <person name="Nichols A."/>
            <person name="Cepeda A.J."/>
            <person name="Yan W."/>
            <person name="Fan B."/>
            <person name="Jiang Y."/>
            <person name="Adhikari A."/>
            <person name="Zheng C.-J."/>
            <person name="Schuster L."/>
            <person name="Cowan T.M."/>
            <person name="Smanski M.J."/>
            <person name="Chevrette M.G."/>
            <person name="De Carvalho L.P.S."/>
            <person name="Shen B."/>
        </authorList>
    </citation>
    <scope>NUCLEOTIDE SEQUENCE [LARGE SCALE GENOMIC DNA]</scope>
    <source>
        <strain evidence="2 3">NPDC050545</strain>
    </source>
</reference>
<protein>
    <submittedName>
        <fullName evidence="2">Uncharacterized protein</fullName>
    </submittedName>
</protein>
<proteinExistence type="predicted"/>
<keyword evidence="1" id="KW-0472">Membrane</keyword>
<feature type="transmembrane region" description="Helical" evidence="1">
    <location>
        <begin position="64"/>
        <end position="84"/>
    </location>
</feature>
<organism evidence="2 3">
    <name type="scientific">Nonomuraea typhae</name>
    <dbReference type="NCBI Taxonomy" id="2603600"/>
    <lineage>
        <taxon>Bacteria</taxon>
        <taxon>Bacillati</taxon>
        <taxon>Actinomycetota</taxon>
        <taxon>Actinomycetes</taxon>
        <taxon>Streptosporangiales</taxon>
        <taxon>Streptosporangiaceae</taxon>
        <taxon>Nonomuraea</taxon>
    </lineage>
</organism>
<feature type="transmembrane region" description="Helical" evidence="1">
    <location>
        <begin position="40"/>
        <end position="58"/>
    </location>
</feature>
<gene>
    <name evidence="2" type="ORF">ACIBG2_15055</name>
</gene>
<evidence type="ECO:0000313" key="3">
    <source>
        <dbReference type="Proteomes" id="UP001612741"/>
    </source>
</evidence>
<dbReference type="RefSeq" id="WP_397081953.1">
    <property type="nucleotide sequence ID" value="NZ_JBITGY010000004.1"/>
</dbReference>
<accession>A0ABW7YTX2</accession>
<feature type="transmembrane region" description="Helical" evidence="1">
    <location>
        <begin position="91"/>
        <end position="111"/>
    </location>
</feature>
<dbReference type="Proteomes" id="UP001612741">
    <property type="component" value="Unassembled WGS sequence"/>
</dbReference>